<gene>
    <name evidence="1" type="ORF">OXX778_LOCUS23257</name>
</gene>
<evidence type="ECO:0000313" key="1">
    <source>
        <dbReference type="EMBL" id="CAF1150166.1"/>
    </source>
</evidence>
<comment type="caution">
    <text evidence="1">The sequence shown here is derived from an EMBL/GenBank/DDBJ whole genome shotgun (WGS) entry which is preliminary data.</text>
</comment>
<dbReference type="Proteomes" id="UP000663879">
    <property type="component" value="Unassembled WGS sequence"/>
</dbReference>
<protein>
    <submittedName>
        <fullName evidence="1">Uncharacterized protein</fullName>
    </submittedName>
</protein>
<keyword evidence="2" id="KW-1185">Reference proteome</keyword>
<name>A0A814SNW5_9BILA</name>
<reference evidence="1" key="1">
    <citation type="submission" date="2021-02" db="EMBL/GenBank/DDBJ databases">
        <authorList>
            <person name="Nowell W R."/>
        </authorList>
    </citation>
    <scope>NUCLEOTIDE SEQUENCE</scope>
    <source>
        <strain evidence="1">Ploen Becks lab</strain>
    </source>
</reference>
<sequence length="82" mass="9039">MFCLDFSTNSKKNSTANFTAILEAPSKVNSSVDIENSLLSLSPLPSSKENYKSNMVTTINWIKNSSSKLTPIPENKDNKAQK</sequence>
<dbReference type="AlphaFoldDB" id="A0A814SNW5"/>
<dbReference type="EMBL" id="CAJNOC010011785">
    <property type="protein sequence ID" value="CAF1150166.1"/>
    <property type="molecule type" value="Genomic_DNA"/>
</dbReference>
<accession>A0A814SNW5</accession>
<organism evidence="1 2">
    <name type="scientific">Brachionus calyciflorus</name>
    <dbReference type="NCBI Taxonomy" id="104777"/>
    <lineage>
        <taxon>Eukaryota</taxon>
        <taxon>Metazoa</taxon>
        <taxon>Spiralia</taxon>
        <taxon>Gnathifera</taxon>
        <taxon>Rotifera</taxon>
        <taxon>Eurotatoria</taxon>
        <taxon>Monogononta</taxon>
        <taxon>Pseudotrocha</taxon>
        <taxon>Ploima</taxon>
        <taxon>Brachionidae</taxon>
        <taxon>Brachionus</taxon>
    </lineage>
</organism>
<proteinExistence type="predicted"/>
<evidence type="ECO:0000313" key="2">
    <source>
        <dbReference type="Proteomes" id="UP000663879"/>
    </source>
</evidence>